<dbReference type="PANTHER" id="PTHR42839:SF2">
    <property type="entry name" value="ISOCHORISMATE SYNTHASE ENTC"/>
    <property type="match status" value="1"/>
</dbReference>
<evidence type="ECO:0000256" key="3">
    <source>
        <dbReference type="ARBA" id="ARBA00012824"/>
    </source>
</evidence>
<dbReference type="InterPro" id="IPR015890">
    <property type="entry name" value="Chorismate_C"/>
</dbReference>
<comment type="similarity">
    <text evidence="2">Belongs to the isochorismate synthase family.</text>
</comment>
<dbReference type="SUPFAM" id="SSF56322">
    <property type="entry name" value="ADC synthase"/>
    <property type="match status" value="1"/>
</dbReference>
<dbReference type="Pfam" id="PF00425">
    <property type="entry name" value="Chorismate_bind"/>
    <property type="match status" value="1"/>
</dbReference>
<protein>
    <recommendedName>
        <fullName evidence="3">isochorismate synthase</fullName>
        <ecNumber evidence="3">5.4.4.2</ecNumber>
    </recommendedName>
    <alternativeName>
        <fullName evidence="5">Isochorismate mutase</fullName>
    </alternativeName>
</protein>
<dbReference type="Proteomes" id="UP000249065">
    <property type="component" value="Unassembled WGS sequence"/>
</dbReference>
<comment type="catalytic activity">
    <reaction evidence="1">
        <text>chorismate = isochorismate</text>
        <dbReference type="Rhea" id="RHEA:18985"/>
        <dbReference type="ChEBI" id="CHEBI:29748"/>
        <dbReference type="ChEBI" id="CHEBI:29780"/>
        <dbReference type="EC" id="5.4.4.2"/>
    </reaction>
</comment>
<dbReference type="RefSeq" id="WP_111469817.1">
    <property type="nucleotide sequence ID" value="NZ_QLIX01000006.1"/>
</dbReference>
<evidence type="ECO:0000256" key="2">
    <source>
        <dbReference type="ARBA" id="ARBA00005297"/>
    </source>
</evidence>
<dbReference type="PANTHER" id="PTHR42839">
    <property type="entry name" value="ISOCHORISMATE SYNTHASE ENTC"/>
    <property type="match status" value="1"/>
</dbReference>
<evidence type="ECO:0000313" key="7">
    <source>
        <dbReference type="EMBL" id="RAI59065.1"/>
    </source>
</evidence>
<evidence type="ECO:0000259" key="6">
    <source>
        <dbReference type="Pfam" id="PF00425"/>
    </source>
</evidence>
<dbReference type="AlphaFoldDB" id="A0A327M9I7"/>
<dbReference type="EC" id="5.4.4.2" evidence="3"/>
<dbReference type="OrthoDB" id="9806579at2"/>
<dbReference type="InterPro" id="IPR005801">
    <property type="entry name" value="ADC_synthase"/>
</dbReference>
<dbReference type="NCBIfam" id="TIGR00543">
    <property type="entry name" value="isochor_syn"/>
    <property type="match status" value="1"/>
</dbReference>
<feature type="domain" description="Chorismate-utilising enzyme C-terminal" evidence="6">
    <location>
        <begin position="126"/>
        <end position="366"/>
    </location>
</feature>
<sequence length="392" mass="40638">MPLGEAAPAPLFAFRSAEGTLIGLGQAAALPGGPAATLAARLDTFFRSAGPDAILAGAMPFDRAAKDDLRQAARVASALPPQPAPARSVRWSLRHEPDAAGYADAVRRALDILAAEAALSAPPGDALTKIVLSRSLLATADAPIDPVALLHRLAADPSVTTFLVPLPDGQAGPRQLAGATPELLLSKRADRVASHPLAGSARRHREPARDAAAAEALLRSGKDGREHAIAAEFVLDTLAPWCRTLARPQGVQLRGTASLWHLGTRIEGRLKDPGLSAALLASILHPTPAVCGLPRDRAAALIDRLEPRDRGFYGGAIGWCDGRGDGTWHVAIRCAELSGRQARLHAGAGIVPGSEPWKEVDETAAKYGAMLAALGIDLPEDRAGTAGPPGPP</sequence>
<accession>A0A327M9I7</accession>
<evidence type="ECO:0000256" key="5">
    <source>
        <dbReference type="ARBA" id="ARBA00041564"/>
    </source>
</evidence>
<keyword evidence="4" id="KW-0413">Isomerase</keyword>
<proteinExistence type="inferred from homology"/>
<organism evidence="7 8">
    <name type="scientific">Roseicella frigidaeris</name>
    <dbReference type="NCBI Taxonomy" id="2230885"/>
    <lineage>
        <taxon>Bacteria</taxon>
        <taxon>Pseudomonadati</taxon>
        <taxon>Pseudomonadota</taxon>
        <taxon>Alphaproteobacteria</taxon>
        <taxon>Acetobacterales</taxon>
        <taxon>Roseomonadaceae</taxon>
        <taxon>Roseicella</taxon>
    </lineage>
</organism>
<evidence type="ECO:0000313" key="8">
    <source>
        <dbReference type="Proteomes" id="UP000249065"/>
    </source>
</evidence>
<dbReference type="EMBL" id="QLIX01000006">
    <property type="protein sequence ID" value="RAI59065.1"/>
    <property type="molecule type" value="Genomic_DNA"/>
</dbReference>
<name>A0A327M9I7_9PROT</name>
<reference evidence="8" key="1">
    <citation type="submission" date="2018-06" db="EMBL/GenBank/DDBJ databases">
        <authorList>
            <person name="Khan S.A."/>
        </authorList>
    </citation>
    <scope>NUCLEOTIDE SEQUENCE [LARGE SCALE GENOMIC DNA]</scope>
    <source>
        <strain evidence="8">DB-1506</strain>
    </source>
</reference>
<dbReference type="InterPro" id="IPR004561">
    <property type="entry name" value="IsoChor_synthase"/>
</dbReference>
<dbReference type="Gene3D" id="3.60.120.10">
    <property type="entry name" value="Anthranilate synthase"/>
    <property type="match status" value="1"/>
</dbReference>
<keyword evidence="8" id="KW-1185">Reference proteome</keyword>
<evidence type="ECO:0000256" key="1">
    <source>
        <dbReference type="ARBA" id="ARBA00000799"/>
    </source>
</evidence>
<evidence type="ECO:0000256" key="4">
    <source>
        <dbReference type="ARBA" id="ARBA00023235"/>
    </source>
</evidence>
<dbReference type="GO" id="GO:0009697">
    <property type="term" value="P:salicylic acid biosynthetic process"/>
    <property type="evidence" value="ECO:0007669"/>
    <property type="project" value="TreeGrafter"/>
</dbReference>
<gene>
    <name evidence="7" type="ORF">DOO78_11050</name>
</gene>
<comment type="caution">
    <text evidence="7">The sequence shown here is derived from an EMBL/GenBank/DDBJ whole genome shotgun (WGS) entry which is preliminary data.</text>
</comment>
<dbReference type="GO" id="GO:0008909">
    <property type="term" value="F:isochorismate synthase activity"/>
    <property type="evidence" value="ECO:0007669"/>
    <property type="project" value="UniProtKB-EC"/>
</dbReference>